<accession>A0ABY1JD59</accession>
<dbReference type="RefSeq" id="WP_074199532.1">
    <property type="nucleotide sequence ID" value="NZ_DAONLC010000014.1"/>
</dbReference>
<evidence type="ECO:0000313" key="1">
    <source>
        <dbReference type="EMBL" id="SIN67726.1"/>
    </source>
</evidence>
<dbReference type="Proteomes" id="UP000185093">
    <property type="component" value="Unassembled WGS sequence"/>
</dbReference>
<dbReference type="Gene3D" id="3.40.30.10">
    <property type="entry name" value="Glutaredoxin"/>
    <property type="match status" value="1"/>
</dbReference>
<proteinExistence type="predicted"/>
<organism evidence="1 2">
    <name type="scientific">Acetomicrobium flavidum</name>
    <dbReference type="NCBI Taxonomy" id="49896"/>
    <lineage>
        <taxon>Bacteria</taxon>
        <taxon>Thermotogati</taxon>
        <taxon>Synergistota</taxon>
        <taxon>Synergistia</taxon>
        <taxon>Synergistales</taxon>
        <taxon>Acetomicrobiaceae</taxon>
        <taxon>Acetomicrobium</taxon>
    </lineage>
</organism>
<dbReference type="SUPFAM" id="SSF52833">
    <property type="entry name" value="Thioredoxin-like"/>
    <property type="match status" value="1"/>
</dbReference>
<protein>
    <submittedName>
        <fullName evidence="1">NADP-reducing hydrogenase subunit HndB</fullName>
    </submittedName>
</protein>
<dbReference type="EMBL" id="FSQZ01000001">
    <property type="protein sequence ID" value="SIN67726.1"/>
    <property type="molecule type" value="Genomic_DNA"/>
</dbReference>
<sequence length="133" mass="14799">MCASKLTSPEDLQRLAEETRKELAIREGAGVTIKVFVSPLDPKGASRLVARTFMEETRKANIAAKVIIAEGEGASSFEPVVEIETPRDGVAVYRNITPDKVPILVKEHLVGGRVVFEWLISQRRSQHVLFSWQ</sequence>
<name>A0ABY1JD59_9BACT</name>
<comment type="caution">
    <text evidence="1">The sequence shown here is derived from an EMBL/GenBank/DDBJ whole genome shotgun (WGS) entry which is preliminary data.</text>
</comment>
<gene>
    <name evidence="1" type="ORF">SAMN05444368_1092</name>
</gene>
<evidence type="ECO:0000313" key="2">
    <source>
        <dbReference type="Proteomes" id="UP000185093"/>
    </source>
</evidence>
<keyword evidence="2" id="KW-1185">Reference proteome</keyword>
<dbReference type="InterPro" id="IPR036249">
    <property type="entry name" value="Thioredoxin-like_sf"/>
</dbReference>
<reference evidence="1 2" key="1">
    <citation type="submission" date="2016-11" db="EMBL/GenBank/DDBJ databases">
        <authorList>
            <person name="Varghese N."/>
            <person name="Submissions S."/>
        </authorList>
    </citation>
    <scope>NUCLEOTIDE SEQUENCE [LARGE SCALE GENOMIC DNA]</scope>
    <source>
        <strain evidence="1 2">DSM 20664</strain>
    </source>
</reference>